<dbReference type="PROSITE" id="PS51707">
    <property type="entry name" value="CYTH"/>
    <property type="match status" value="1"/>
</dbReference>
<protein>
    <submittedName>
        <fullName evidence="3">CYTH and CHAD domain-containing protein</fullName>
    </submittedName>
</protein>
<dbReference type="Proteomes" id="UP000309174">
    <property type="component" value="Unassembled WGS sequence"/>
</dbReference>
<evidence type="ECO:0000313" key="3">
    <source>
        <dbReference type="EMBL" id="TMQ99982.1"/>
    </source>
</evidence>
<dbReference type="Pfam" id="PF05235">
    <property type="entry name" value="CHAD"/>
    <property type="match status" value="1"/>
</dbReference>
<dbReference type="EMBL" id="VCKW01000082">
    <property type="protein sequence ID" value="TMQ99982.1"/>
    <property type="molecule type" value="Genomic_DNA"/>
</dbReference>
<feature type="domain" description="CHAD" evidence="2">
    <location>
        <begin position="243"/>
        <end position="511"/>
    </location>
</feature>
<dbReference type="PANTHER" id="PTHR39339">
    <property type="entry name" value="SLR1444 PROTEIN"/>
    <property type="match status" value="1"/>
</dbReference>
<dbReference type="OrthoDB" id="9777271at2"/>
<dbReference type="PANTHER" id="PTHR39339:SF1">
    <property type="entry name" value="CHAD DOMAIN-CONTAINING PROTEIN"/>
    <property type="match status" value="1"/>
</dbReference>
<dbReference type="InterPro" id="IPR033469">
    <property type="entry name" value="CYTH-like_dom_sf"/>
</dbReference>
<evidence type="ECO:0000259" key="1">
    <source>
        <dbReference type="PROSITE" id="PS51707"/>
    </source>
</evidence>
<dbReference type="Gene3D" id="1.40.20.10">
    <property type="entry name" value="CHAD domain"/>
    <property type="match status" value="1"/>
</dbReference>
<dbReference type="Gene3D" id="2.40.320.10">
    <property type="entry name" value="Hypothetical Protein Pfu-838710-001"/>
    <property type="match status" value="1"/>
</dbReference>
<sequence length="514" mass="55899">MVVNRVCAVADVLEELSVTERHLEIEQKYDAAAGFVLPVLDGLPGVASVTEPEVHELHAGYFDTADLRLAAHGITLRRRRGGPDAGWHLKMPAGPDSKQELRAPLGRPLIVPARLAGLVAAYTRGEELRPVATLETARTVLRLLAEDGTELAEVADDLVTGRAGTGGEPVRWREIEVELRDGPPELLKATGKRLRKVGARKAKSSSKLGRLLGDAVVPSEAAAARAGARSRIADATCNGKAPVVTTGEVVLAYLAEQVAAVLAFDPKARLGEEDAVHRMRVGVRRLRSALRSFRPALDAERTVPLGPELRWLAGVLGEVRDREVLRMRFAGAPSFLLDDLQTQERAAYRRMNASLKEARYFALLDELDRLVSDPPLAGTGEKKARKELPVLVTRAWDRMAKDYASITTADDPDLARHETRKAAKRARYAAELAVPVLGAAAKRVVKDAKRIQEVLGEYQDGVIAMEHLEAAGKRTRIPAEAFALGVLYGKEECQAEAARDRLPTTWSQTLGPAF</sequence>
<evidence type="ECO:0000259" key="2">
    <source>
        <dbReference type="PROSITE" id="PS51708"/>
    </source>
</evidence>
<evidence type="ECO:0000313" key="4">
    <source>
        <dbReference type="Proteomes" id="UP000309174"/>
    </source>
</evidence>
<dbReference type="InterPro" id="IPR023577">
    <property type="entry name" value="CYTH_domain"/>
</dbReference>
<dbReference type="SUPFAM" id="SSF55154">
    <property type="entry name" value="CYTH-like phosphatases"/>
    <property type="match status" value="1"/>
</dbReference>
<dbReference type="Pfam" id="PF01928">
    <property type="entry name" value="CYTH"/>
    <property type="match status" value="1"/>
</dbReference>
<comment type="caution">
    <text evidence="3">The sequence shown here is derived from an EMBL/GenBank/DDBJ whole genome shotgun (WGS) entry which is preliminary data.</text>
</comment>
<organism evidence="3 4">
    <name type="scientific">Actinomadura soli</name>
    <dbReference type="NCBI Taxonomy" id="2508997"/>
    <lineage>
        <taxon>Bacteria</taxon>
        <taxon>Bacillati</taxon>
        <taxon>Actinomycetota</taxon>
        <taxon>Actinomycetes</taxon>
        <taxon>Streptosporangiales</taxon>
        <taxon>Thermomonosporaceae</taxon>
        <taxon>Actinomadura</taxon>
    </lineage>
</organism>
<dbReference type="InterPro" id="IPR007899">
    <property type="entry name" value="CHAD_dom"/>
</dbReference>
<dbReference type="AlphaFoldDB" id="A0A5C4JAR2"/>
<dbReference type="SMART" id="SM00880">
    <property type="entry name" value="CHAD"/>
    <property type="match status" value="1"/>
</dbReference>
<name>A0A5C4JAR2_9ACTN</name>
<feature type="domain" description="CYTH" evidence="1">
    <location>
        <begin position="22"/>
        <end position="218"/>
    </location>
</feature>
<reference evidence="3 4" key="1">
    <citation type="submission" date="2019-05" db="EMBL/GenBank/DDBJ databases">
        <title>Draft genome sequence of Actinomadura sp. 14C53.</title>
        <authorList>
            <person name="Saricaoglu S."/>
            <person name="Isik K."/>
        </authorList>
    </citation>
    <scope>NUCLEOTIDE SEQUENCE [LARGE SCALE GENOMIC DNA]</scope>
    <source>
        <strain evidence="3 4">14C53</strain>
    </source>
</reference>
<proteinExistence type="predicted"/>
<dbReference type="PROSITE" id="PS51708">
    <property type="entry name" value="CHAD"/>
    <property type="match status" value="1"/>
</dbReference>
<dbReference type="CDD" id="cd07374">
    <property type="entry name" value="CYTH-like_Pase"/>
    <property type="match status" value="1"/>
</dbReference>
<accession>A0A5C4JAR2</accession>
<dbReference type="InterPro" id="IPR038186">
    <property type="entry name" value="CHAD_dom_sf"/>
</dbReference>
<keyword evidence="4" id="KW-1185">Reference proteome</keyword>
<gene>
    <name evidence="3" type="ORF">ETD83_17590</name>
</gene>
<dbReference type="SMART" id="SM01118">
    <property type="entry name" value="CYTH"/>
    <property type="match status" value="1"/>
</dbReference>